<accession>A0A6J6GNC8</accession>
<feature type="transmembrane region" description="Helical" evidence="11">
    <location>
        <begin position="346"/>
        <end position="363"/>
    </location>
</feature>
<keyword evidence="6 11" id="KW-0812">Transmembrane</keyword>
<evidence type="ECO:0000256" key="2">
    <source>
        <dbReference type="ARBA" id="ARBA00004687"/>
    </source>
</evidence>
<gene>
    <name evidence="12" type="ORF">UFOPK1835_00542</name>
</gene>
<dbReference type="PANTHER" id="PTHR12468:SF2">
    <property type="entry name" value="GPI MANNOSYLTRANSFERASE 2"/>
    <property type="match status" value="1"/>
</dbReference>
<evidence type="ECO:0000256" key="1">
    <source>
        <dbReference type="ARBA" id="ARBA00004477"/>
    </source>
</evidence>
<evidence type="ECO:0000256" key="3">
    <source>
        <dbReference type="ARBA" id="ARBA00022502"/>
    </source>
</evidence>
<dbReference type="GO" id="GO:0006506">
    <property type="term" value="P:GPI anchor biosynthetic process"/>
    <property type="evidence" value="ECO:0007669"/>
    <property type="project" value="UniProtKB-UniPathway"/>
</dbReference>
<feature type="region of interest" description="Disordered" evidence="10">
    <location>
        <begin position="1"/>
        <end position="21"/>
    </location>
</feature>
<sequence length="420" mass="45787">MSEINSTTYAPVQSPVVAPGGGRARPLRNRLEKLPGRWWTPLALFVTLGALVWIAVWFGNVHLPHDPYFPARPGIVGGTWFEGWNRWDAEWYRTIVREGYVYFPGPQSSVAFWPSYPMAVKALSWAFPSIYITGSVLTAVAGAAAVMMLRRWAGIFVPAKVAMGGVVLFCVYPYSFYLYGAVYADAFFVAAAIGAFLLVERDRMFWAGLVGVIATAGRPAGLVVAAALILRVIERRNVANGVEGLAARFDPRSMTRSDAPIFLALAGLGGWCTFLWIKFGDPLLFVTIEGSKGWDQGAGPPTWLKFQLIRDLQNRPFTGSTIGLVFQGLLVFGALALVPLVKRRFGWSYAIYVTGVLALPLLGTKDFLGAGRYLLAAFPCAIVLGELLSTRPRLRSVVVAVSLIVMLGFAMAFGRGSYLA</sequence>
<keyword evidence="9 11" id="KW-0472">Membrane</keyword>
<reference evidence="12" key="1">
    <citation type="submission" date="2020-05" db="EMBL/GenBank/DDBJ databases">
        <authorList>
            <person name="Chiriac C."/>
            <person name="Salcher M."/>
            <person name="Ghai R."/>
            <person name="Kavagutti S V."/>
        </authorList>
    </citation>
    <scope>NUCLEOTIDE SEQUENCE</scope>
</reference>
<evidence type="ECO:0000256" key="6">
    <source>
        <dbReference type="ARBA" id="ARBA00022692"/>
    </source>
</evidence>
<dbReference type="GO" id="GO:0031501">
    <property type="term" value="C:mannosyltransferase complex"/>
    <property type="evidence" value="ECO:0007669"/>
    <property type="project" value="TreeGrafter"/>
</dbReference>
<protein>
    <submittedName>
        <fullName evidence="12">Unannotated protein</fullName>
    </submittedName>
</protein>
<keyword evidence="4" id="KW-0328">Glycosyltransferase</keyword>
<feature type="transmembrane region" description="Helical" evidence="11">
    <location>
        <begin position="122"/>
        <end position="146"/>
    </location>
</feature>
<comment type="subcellular location">
    <subcellularLocation>
        <location evidence="1">Endoplasmic reticulum membrane</location>
        <topology evidence="1">Multi-pass membrane protein</topology>
    </subcellularLocation>
</comment>
<evidence type="ECO:0000256" key="4">
    <source>
        <dbReference type="ARBA" id="ARBA00022676"/>
    </source>
</evidence>
<keyword evidence="3" id="KW-0337">GPI-anchor biosynthesis</keyword>
<keyword evidence="8 11" id="KW-1133">Transmembrane helix</keyword>
<feature type="transmembrane region" description="Helical" evidence="11">
    <location>
        <begin position="317"/>
        <end position="340"/>
    </location>
</feature>
<proteinExistence type="predicted"/>
<comment type="pathway">
    <text evidence="2">Glycolipid biosynthesis; glycosylphosphatidylinositol-anchor biosynthesis.</text>
</comment>
<dbReference type="InterPro" id="IPR007315">
    <property type="entry name" value="PIG-V/Gpi18"/>
</dbReference>
<evidence type="ECO:0000256" key="11">
    <source>
        <dbReference type="SAM" id="Phobius"/>
    </source>
</evidence>
<dbReference type="GO" id="GO:0000009">
    <property type="term" value="F:alpha-1,6-mannosyltransferase activity"/>
    <property type="evidence" value="ECO:0007669"/>
    <property type="project" value="InterPro"/>
</dbReference>
<keyword evidence="5" id="KW-0808">Transferase</keyword>
<evidence type="ECO:0000256" key="8">
    <source>
        <dbReference type="ARBA" id="ARBA00022989"/>
    </source>
</evidence>
<feature type="transmembrane region" description="Helical" evidence="11">
    <location>
        <begin position="370"/>
        <end position="388"/>
    </location>
</feature>
<name>A0A6J6GNC8_9ZZZZ</name>
<dbReference type="UniPathway" id="UPA00196"/>
<organism evidence="12">
    <name type="scientific">freshwater metagenome</name>
    <dbReference type="NCBI Taxonomy" id="449393"/>
    <lineage>
        <taxon>unclassified sequences</taxon>
        <taxon>metagenomes</taxon>
        <taxon>ecological metagenomes</taxon>
    </lineage>
</organism>
<feature type="transmembrane region" description="Helical" evidence="11">
    <location>
        <begin position="394"/>
        <end position="414"/>
    </location>
</feature>
<feature type="transmembrane region" description="Helical" evidence="11">
    <location>
        <begin position="206"/>
        <end position="230"/>
    </location>
</feature>
<feature type="compositionally biased region" description="Polar residues" evidence="10">
    <location>
        <begin position="1"/>
        <end position="11"/>
    </location>
</feature>
<evidence type="ECO:0000256" key="7">
    <source>
        <dbReference type="ARBA" id="ARBA00022824"/>
    </source>
</evidence>
<feature type="transmembrane region" description="Helical" evidence="11">
    <location>
        <begin position="153"/>
        <end position="174"/>
    </location>
</feature>
<evidence type="ECO:0000256" key="5">
    <source>
        <dbReference type="ARBA" id="ARBA00022679"/>
    </source>
</evidence>
<dbReference type="GO" id="GO:0004376">
    <property type="term" value="F:GPI mannosyltransferase activity"/>
    <property type="evidence" value="ECO:0007669"/>
    <property type="project" value="InterPro"/>
</dbReference>
<evidence type="ECO:0000256" key="10">
    <source>
        <dbReference type="SAM" id="MobiDB-lite"/>
    </source>
</evidence>
<dbReference type="EMBL" id="CAEZUP010000015">
    <property type="protein sequence ID" value="CAB4602767.1"/>
    <property type="molecule type" value="Genomic_DNA"/>
</dbReference>
<dbReference type="AlphaFoldDB" id="A0A6J6GNC8"/>
<feature type="transmembrane region" description="Helical" evidence="11">
    <location>
        <begin position="38"/>
        <end position="58"/>
    </location>
</feature>
<keyword evidence="7" id="KW-0256">Endoplasmic reticulum</keyword>
<feature type="transmembrane region" description="Helical" evidence="11">
    <location>
        <begin position="259"/>
        <end position="277"/>
    </location>
</feature>
<dbReference type="GO" id="GO:0005789">
    <property type="term" value="C:endoplasmic reticulum membrane"/>
    <property type="evidence" value="ECO:0007669"/>
    <property type="project" value="UniProtKB-SubCell"/>
</dbReference>
<evidence type="ECO:0000313" key="12">
    <source>
        <dbReference type="EMBL" id="CAB4602767.1"/>
    </source>
</evidence>
<dbReference type="PANTHER" id="PTHR12468">
    <property type="entry name" value="GPI MANNOSYLTRANSFERASE 2"/>
    <property type="match status" value="1"/>
</dbReference>
<evidence type="ECO:0000256" key="9">
    <source>
        <dbReference type="ARBA" id="ARBA00023136"/>
    </source>
</evidence>
<feature type="transmembrane region" description="Helical" evidence="11">
    <location>
        <begin position="180"/>
        <end position="199"/>
    </location>
</feature>